<keyword evidence="3" id="KW-1185">Reference proteome</keyword>
<dbReference type="PANTHER" id="PTHR30383:SF5">
    <property type="entry name" value="SGNH HYDROLASE-TYPE ESTERASE DOMAIN-CONTAINING PROTEIN"/>
    <property type="match status" value="1"/>
</dbReference>
<dbReference type="InterPro" id="IPR013830">
    <property type="entry name" value="SGNH_hydro"/>
</dbReference>
<dbReference type="Pfam" id="PF13472">
    <property type="entry name" value="Lipase_GDSL_2"/>
    <property type="match status" value="1"/>
</dbReference>
<dbReference type="PANTHER" id="PTHR30383">
    <property type="entry name" value="THIOESTERASE 1/PROTEASE 1/LYSOPHOSPHOLIPASE L1"/>
    <property type="match status" value="1"/>
</dbReference>
<sequence length="281" mass="30912">MMDAPLTSAYTDAERRHFLRYTRTRSWPMLQRFPVGDELHTELLAQMLASSAETIRALESSLAEEAGAVAARLLTDPEHRAAVARLPFRPDDRIVAVGDSITADRLGWFDLLAHSVGSGPVLVNLGVSGNTTADVLERFDVVEAARPTRVLLMLGTNDVRVHGRTGGHRMTTAPETERNLRALVDLVTRDLGATVTVITPPAVDQRRIDEFFRDGPVRWRADEVAEVAEVVRKVAPDAVDLHTATADQRPDHLLEPDGVHPSRTGQRFILSRIVAELGARS</sequence>
<dbReference type="InterPro" id="IPR036514">
    <property type="entry name" value="SGNH_hydro_sf"/>
</dbReference>
<evidence type="ECO:0000313" key="3">
    <source>
        <dbReference type="Proteomes" id="UP001523369"/>
    </source>
</evidence>
<evidence type="ECO:0000313" key="2">
    <source>
        <dbReference type="EMBL" id="MCO8273629.1"/>
    </source>
</evidence>
<dbReference type="InterPro" id="IPR051532">
    <property type="entry name" value="Ester_Hydrolysis_Enzymes"/>
</dbReference>
<dbReference type="SUPFAM" id="SSF52266">
    <property type="entry name" value="SGNH hydrolase"/>
    <property type="match status" value="1"/>
</dbReference>
<gene>
    <name evidence="2" type="ORF">M1L60_23830</name>
</gene>
<accession>A0ABT1DS20</accession>
<comment type="caution">
    <text evidence="2">The sequence shown here is derived from an EMBL/GenBank/DDBJ whole genome shotgun (WGS) entry which is preliminary data.</text>
</comment>
<name>A0ABT1DS20_9ACTN</name>
<dbReference type="Gene3D" id="3.40.50.1110">
    <property type="entry name" value="SGNH hydrolase"/>
    <property type="match status" value="1"/>
</dbReference>
<protein>
    <submittedName>
        <fullName evidence="2">GDSL-type esterase/lipase family protein</fullName>
    </submittedName>
</protein>
<proteinExistence type="predicted"/>
<dbReference type="EMBL" id="JAMYJR010000027">
    <property type="protein sequence ID" value="MCO8273629.1"/>
    <property type="molecule type" value="Genomic_DNA"/>
</dbReference>
<organism evidence="2 3">
    <name type="scientific">Paractinoplanes aksuensis</name>
    <dbReference type="NCBI Taxonomy" id="2939490"/>
    <lineage>
        <taxon>Bacteria</taxon>
        <taxon>Bacillati</taxon>
        <taxon>Actinomycetota</taxon>
        <taxon>Actinomycetes</taxon>
        <taxon>Micromonosporales</taxon>
        <taxon>Micromonosporaceae</taxon>
        <taxon>Paractinoplanes</taxon>
    </lineage>
</organism>
<dbReference type="RefSeq" id="WP_253239708.1">
    <property type="nucleotide sequence ID" value="NZ_JAMYJR010000027.1"/>
</dbReference>
<reference evidence="2 3" key="1">
    <citation type="submission" date="2022-06" db="EMBL/GenBank/DDBJ databases">
        <title>New Species of the Genus Actinoplanes, ActinopZanes ferrugineus.</title>
        <authorList>
            <person name="Ding P."/>
        </authorList>
    </citation>
    <scope>NUCLEOTIDE SEQUENCE [LARGE SCALE GENOMIC DNA]</scope>
    <source>
        <strain evidence="2 3">TRM88003</strain>
    </source>
</reference>
<feature type="domain" description="SGNH hydrolase-type esterase" evidence="1">
    <location>
        <begin position="96"/>
        <end position="267"/>
    </location>
</feature>
<dbReference type="Proteomes" id="UP001523369">
    <property type="component" value="Unassembled WGS sequence"/>
</dbReference>
<evidence type="ECO:0000259" key="1">
    <source>
        <dbReference type="Pfam" id="PF13472"/>
    </source>
</evidence>